<proteinExistence type="predicted"/>
<feature type="region of interest" description="Disordered" evidence="1">
    <location>
        <begin position="325"/>
        <end position="416"/>
    </location>
</feature>
<dbReference type="AlphaFoldDB" id="A0AAV1JES7"/>
<keyword evidence="2" id="KW-1133">Transmembrane helix</keyword>
<keyword evidence="5" id="KW-1185">Reference proteome</keyword>
<sequence>MAVFNKWVALKIIEFLFCVACLVAKRVSTDDEARLALLLQKLSREWSLLNSITWDGSGSAFADATYGGYVIITFGLIFGRVFQEIPRGRRILEGILLGFGLLFFLVLGGLELASLDAIPDTLTVNAAVLGALSLAVAALFLLDLMGPRVYTATRPSQTDKVELKSPKSEKKVSIITQPSSNGHLLNDKQNGKVPERPKDLDLSKDVKRTETPAFESPKTPISQLEELQIDSLEKSKFGSLRNIEGGNYVRLSDPLVIPDRLHYEQELAKFNEKYFRDYLEYADSLDGKGQVVKEQYLPELQTPVFKKVKSTSGRLKDLYDEMSPVYEKKRQSKSPTRAKTVATPTLQQLEDYLKGSGRSKRGDTPAIYPLERIEEKEGNDGEGRASGTPTDPGYVQYTANRWPEKRELRTPRHSPT</sequence>
<feature type="chain" id="PRO_5043662332" evidence="3">
    <location>
        <begin position="25"/>
        <end position="416"/>
    </location>
</feature>
<evidence type="ECO:0000313" key="5">
    <source>
        <dbReference type="Proteomes" id="UP001497472"/>
    </source>
</evidence>
<feature type="compositionally biased region" description="Polar residues" evidence="1">
    <location>
        <begin position="333"/>
        <end position="348"/>
    </location>
</feature>
<feature type="compositionally biased region" description="Basic and acidic residues" evidence="1">
    <location>
        <begin position="185"/>
        <end position="200"/>
    </location>
</feature>
<name>A0AAV1JES7_9NEOP</name>
<evidence type="ECO:0000256" key="2">
    <source>
        <dbReference type="SAM" id="Phobius"/>
    </source>
</evidence>
<organism evidence="4 5">
    <name type="scientific">Leptosia nina</name>
    <dbReference type="NCBI Taxonomy" id="320188"/>
    <lineage>
        <taxon>Eukaryota</taxon>
        <taxon>Metazoa</taxon>
        <taxon>Ecdysozoa</taxon>
        <taxon>Arthropoda</taxon>
        <taxon>Hexapoda</taxon>
        <taxon>Insecta</taxon>
        <taxon>Pterygota</taxon>
        <taxon>Neoptera</taxon>
        <taxon>Endopterygota</taxon>
        <taxon>Lepidoptera</taxon>
        <taxon>Glossata</taxon>
        <taxon>Ditrysia</taxon>
        <taxon>Papilionoidea</taxon>
        <taxon>Pieridae</taxon>
        <taxon>Pierinae</taxon>
        <taxon>Leptosia</taxon>
    </lineage>
</organism>
<keyword evidence="3" id="KW-0732">Signal</keyword>
<feature type="signal peptide" evidence="3">
    <location>
        <begin position="1"/>
        <end position="24"/>
    </location>
</feature>
<protein>
    <submittedName>
        <fullName evidence="4">Uncharacterized protein</fullName>
    </submittedName>
</protein>
<evidence type="ECO:0000256" key="1">
    <source>
        <dbReference type="SAM" id="MobiDB-lite"/>
    </source>
</evidence>
<feature type="transmembrane region" description="Helical" evidence="2">
    <location>
        <begin position="60"/>
        <end position="79"/>
    </location>
</feature>
<feature type="region of interest" description="Disordered" evidence="1">
    <location>
        <begin position="178"/>
        <end position="200"/>
    </location>
</feature>
<reference evidence="4 5" key="1">
    <citation type="submission" date="2023-11" db="EMBL/GenBank/DDBJ databases">
        <authorList>
            <person name="Okamura Y."/>
        </authorList>
    </citation>
    <scope>NUCLEOTIDE SEQUENCE [LARGE SCALE GENOMIC DNA]</scope>
</reference>
<dbReference type="EMBL" id="CAVLEF010000009">
    <property type="protein sequence ID" value="CAK1547443.1"/>
    <property type="molecule type" value="Genomic_DNA"/>
</dbReference>
<evidence type="ECO:0000256" key="3">
    <source>
        <dbReference type="SAM" id="SignalP"/>
    </source>
</evidence>
<keyword evidence="2" id="KW-0472">Membrane</keyword>
<feature type="transmembrane region" description="Helical" evidence="2">
    <location>
        <begin position="91"/>
        <end position="110"/>
    </location>
</feature>
<accession>A0AAV1JES7</accession>
<feature type="transmembrane region" description="Helical" evidence="2">
    <location>
        <begin position="122"/>
        <end position="142"/>
    </location>
</feature>
<comment type="caution">
    <text evidence="4">The sequence shown here is derived from an EMBL/GenBank/DDBJ whole genome shotgun (WGS) entry which is preliminary data.</text>
</comment>
<gene>
    <name evidence="4" type="ORF">LNINA_LOCUS6919</name>
</gene>
<dbReference type="Proteomes" id="UP001497472">
    <property type="component" value="Unassembled WGS sequence"/>
</dbReference>
<evidence type="ECO:0000313" key="4">
    <source>
        <dbReference type="EMBL" id="CAK1547443.1"/>
    </source>
</evidence>
<keyword evidence="2" id="KW-0812">Transmembrane</keyword>
<feature type="compositionally biased region" description="Basic and acidic residues" evidence="1">
    <location>
        <begin position="371"/>
        <end position="383"/>
    </location>
</feature>